<keyword evidence="1" id="KW-1133">Transmembrane helix</keyword>
<dbReference type="HOGENOM" id="CLU_415314_0_0_1"/>
<dbReference type="RefSeq" id="XP_005832733.1">
    <property type="nucleotide sequence ID" value="XM_005832676.1"/>
</dbReference>
<evidence type="ECO:0000256" key="1">
    <source>
        <dbReference type="SAM" id="Phobius"/>
    </source>
</evidence>
<dbReference type="PANTHER" id="PTHR10974">
    <property type="entry name" value="FI08016P-RELATED"/>
    <property type="match status" value="1"/>
</dbReference>
<evidence type="ECO:0000313" key="3">
    <source>
        <dbReference type="EnsemblProtists" id="EKX45753"/>
    </source>
</evidence>
<evidence type="ECO:0000313" key="2">
    <source>
        <dbReference type="EMBL" id="EKX45753.1"/>
    </source>
</evidence>
<name>L1JB39_GUITC</name>
<evidence type="ECO:0000313" key="4">
    <source>
        <dbReference type="Proteomes" id="UP000011087"/>
    </source>
</evidence>
<dbReference type="InterPro" id="IPR004245">
    <property type="entry name" value="DUF229"/>
</dbReference>
<reference evidence="3" key="3">
    <citation type="submission" date="2016-03" db="UniProtKB">
        <authorList>
            <consortium name="EnsemblProtists"/>
        </authorList>
    </citation>
    <scope>IDENTIFICATION</scope>
</reference>
<dbReference type="GO" id="GO:0005615">
    <property type="term" value="C:extracellular space"/>
    <property type="evidence" value="ECO:0007669"/>
    <property type="project" value="TreeGrafter"/>
</dbReference>
<dbReference type="AlphaFoldDB" id="L1JB39"/>
<dbReference type="InterPro" id="IPR017850">
    <property type="entry name" value="Alkaline_phosphatase_core_sf"/>
</dbReference>
<organism evidence="2">
    <name type="scientific">Guillardia theta (strain CCMP2712)</name>
    <name type="common">Cryptophyte</name>
    <dbReference type="NCBI Taxonomy" id="905079"/>
    <lineage>
        <taxon>Eukaryota</taxon>
        <taxon>Cryptophyceae</taxon>
        <taxon>Pyrenomonadales</taxon>
        <taxon>Geminigeraceae</taxon>
        <taxon>Guillardia</taxon>
    </lineage>
</organism>
<dbReference type="KEGG" id="gtt:GUITHDRAFT_108210"/>
<keyword evidence="1" id="KW-0812">Transmembrane</keyword>
<dbReference type="Pfam" id="PF02995">
    <property type="entry name" value="DUF229"/>
    <property type="match status" value="2"/>
</dbReference>
<dbReference type="Proteomes" id="UP000011087">
    <property type="component" value="Unassembled WGS sequence"/>
</dbReference>
<keyword evidence="1" id="KW-0472">Membrane</keyword>
<dbReference type="OMA" id="TIPERYD"/>
<dbReference type="Gene3D" id="3.40.720.10">
    <property type="entry name" value="Alkaline Phosphatase, subunit A"/>
    <property type="match status" value="1"/>
</dbReference>
<feature type="transmembrane region" description="Helical" evidence="1">
    <location>
        <begin position="6"/>
        <end position="29"/>
    </location>
</feature>
<accession>L1JB39</accession>
<dbReference type="PaxDb" id="55529-EKX45753"/>
<proteinExistence type="predicted"/>
<dbReference type="SUPFAM" id="SSF53649">
    <property type="entry name" value="Alkaline phosphatase-like"/>
    <property type="match status" value="1"/>
</dbReference>
<dbReference type="PANTHER" id="PTHR10974:SF1">
    <property type="entry name" value="FI08016P-RELATED"/>
    <property type="match status" value="1"/>
</dbReference>
<dbReference type="eggNOG" id="ENOG502QQ0X">
    <property type="taxonomic scope" value="Eukaryota"/>
</dbReference>
<keyword evidence="4" id="KW-1185">Reference proteome</keyword>
<reference evidence="4" key="2">
    <citation type="submission" date="2012-11" db="EMBL/GenBank/DDBJ databases">
        <authorList>
            <person name="Kuo A."/>
            <person name="Curtis B.A."/>
            <person name="Tanifuji G."/>
            <person name="Burki F."/>
            <person name="Gruber A."/>
            <person name="Irimia M."/>
            <person name="Maruyama S."/>
            <person name="Arias M.C."/>
            <person name="Ball S.G."/>
            <person name="Gile G.H."/>
            <person name="Hirakawa Y."/>
            <person name="Hopkins J.F."/>
            <person name="Rensing S.A."/>
            <person name="Schmutz J."/>
            <person name="Symeonidi A."/>
            <person name="Elias M."/>
            <person name="Eveleigh R.J."/>
            <person name="Herman E.K."/>
            <person name="Klute M.J."/>
            <person name="Nakayama T."/>
            <person name="Obornik M."/>
            <person name="Reyes-Prieto A."/>
            <person name="Armbrust E.V."/>
            <person name="Aves S.J."/>
            <person name="Beiko R.G."/>
            <person name="Coutinho P."/>
            <person name="Dacks J.B."/>
            <person name="Durnford D.G."/>
            <person name="Fast N.M."/>
            <person name="Green B.R."/>
            <person name="Grisdale C."/>
            <person name="Hempe F."/>
            <person name="Henrissat B."/>
            <person name="Hoppner M.P."/>
            <person name="Ishida K.-I."/>
            <person name="Kim E."/>
            <person name="Koreny L."/>
            <person name="Kroth P.G."/>
            <person name="Liu Y."/>
            <person name="Malik S.-B."/>
            <person name="Maier U.G."/>
            <person name="McRose D."/>
            <person name="Mock T."/>
            <person name="Neilson J.A."/>
            <person name="Onodera N.T."/>
            <person name="Poole A.M."/>
            <person name="Pritham E.J."/>
            <person name="Richards T.A."/>
            <person name="Rocap G."/>
            <person name="Roy S.W."/>
            <person name="Sarai C."/>
            <person name="Schaack S."/>
            <person name="Shirato S."/>
            <person name="Slamovits C.H."/>
            <person name="Spencer D.F."/>
            <person name="Suzuki S."/>
            <person name="Worden A.Z."/>
            <person name="Zauner S."/>
            <person name="Barry K."/>
            <person name="Bell C."/>
            <person name="Bharti A.K."/>
            <person name="Crow J.A."/>
            <person name="Grimwood J."/>
            <person name="Kramer R."/>
            <person name="Lindquist E."/>
            <person name="Lucas S."/>
            <person name="Salamov A."/>
            <person name="McFadden G.I."/>
            <person name="Lane C.E."/>
            <person name="Keeling P.J."/>
            <person name="Gray M.W."/>
            <person name="Grigoriev I.V."/>
            <person name="Archibald J.M."/>
        </authorList>
    </citation>
    <scope>NUCLEOTIDE SEQUENCE</scope>
    <source>
        <strain evidence="4">CCMP2712</strain>
    </source>
</reference>
<dbReference type="EnsemblProtists" id="EKX45753">
    <property type="protein sequence ID" value="EKX45753"/>
    <property type="gene ID" value="GUITHDRAFT_108210"/>
</dbReference>
<reference evidence="2 4" key="1">
    <citation type="journal article" date="2012" name="Nature">
        <title>Algal genomes reveal evolutionary mosaicism and the fate of nucleomorphs.</title>
        <authorList>
            <consortium name="DOE Joint Genome Institute"/>
            <person name="Curtis B.A."/>
            <person name="Tanifuji G."/>
            <person name="Burki F."/>
            <person name="Gruber A."/>
            <person name="Irimia M."/>
            <person name="Maruyama S."/>
            <person name="Arias M.C."/>
            <person name="Ball S.G."/>
            <person name="Gile G.H."/>
            <person name="Hirakawa Y."/>
            <person name="Hopkins J.F."/>
            <person name="Kuo A."/>
            <person name="Rensing S.A."/>
            <person name="Schmutz J."/>
            <person name="Symeonidi A."/>
            <person name="Elias M."/>
            <person name="Eveleigh R.J."/>
            <person name="Herman E.K."/>
            <person name="Klute M.J."/>
            <person name="Nakayama T."/>
            <person name="Obornik M."/>
            <person name="Reyes-Prieto A."/>
            <person name="Armbrust E.V."/>
            <person name="Aves S.J."/>
            <person name="Beiko R.G."/>
            <person name="Coutinho P."/>
            <person name="Dacks J.B."/>
            <person name="Durnford D.G."/>
            <person name="Fast N.M."/>
            <person name="Green B.R."/>
            <person name="Grisdale C.J."/>
            <person name="Hempel F."/>
            <person name="Henrissat B."/>
            <person name="Hoppner M.P."/>
            <person name="Ishida K."/>
            <person name="Kim E."/>
            <person name="Koreny L."/>
            <person name="Kroth P.G."/>
            <person name="Liu Y."/>
            <person name="Malik S.B."/>
            <person name="Maier U.G."/>
            <person name="McRose D."/>
            <person name="Mock T."/>
            <person name="Neilson J.A."/>
            <person name="Onodera N.T."/>
            <person name="Poole A.M."/>
            <person name="Pritham E.J."/>
            <person name="Richards T.A."/>
            <person name="Rocap G."/>
            <person name="Roy S.W."/>
            <person name="Sarai C."/>
            <person name="Schaack S."/>
            <person name="Shirato S."/>
            <person name="Slamovits C.H."/>
            <person name="Spencer D.F."/>
            <person name="Suzuki S."/>
            <person name="Worden A.Z."/>
            <person name="Zauner S."/>
            <person name="Barry K."/>
            <person name="Bell C."/>
            <person name="Bharti A.K."/>
            <person name="Crow J.A."/>
            <person name="Grimwood J."/>
            <person name="Kramer R."/>
            <person name="Lindquist E."/>
            <person name="Lucas S."/>
            <person name="Salamov A."/>
            <person name="McFadden G.I."/>
            <person name="Lane C.E."/>
            <person name="Keeling P.J."/>
            <person name="Gray M.W."/>
            <person name="Grigoriev I.V."/>
            <person name="Archibald J.M."/>
        </authorList>
    </citation>
    <scope>NUCLEOTIDE SEQUENCE</scope>
    <source>
        <strain evidence="2 4">CCMP2712</strain>
    </source>
</reference>
<sequence>MGEVNLFERLLVVVGLLSLLPFLFDILVIDAPNQASRKPKSGRAESKERRRIDAKRNHGLSQMYCPIPNISLDEKWQRYFEEAGRDVHECPKQRKLGVVVSLSEHEQLLVPMKGTCRKGALKFHYLDKSTFEFTSVVVEKEMLMPSDSGILRCEEEGNEAVTLLMHPIFNHEKYQRAKKIEEDLWKGGGDGAAKFKKYHEQPNILFIMVDSLSREQALRSLPVTLDFLKKGDKPGVGNQFQMYDYERFNVVSSGTHNNVPAYLAGKKYSDLQNWLDRDTNRSEEWILEEAGRNGYMTAFLDGEYVGSKSSLPRIRLKTFEHAEVPESTIKTARMIAEQMADHSVHSIFDKVLEWSSEPQLHSFGTPTKRLCFGGQSIFSIFANYVKEFWSSYSHVPKMVYLSVMDAHEPSMLRARQIDVELRDLLRSLLRISVLREIFVVLCGDHGVWYGEFYEDTKAGRLESKLPALFLLVPDEFASQNAAMAAYAKHNQPKLTTPYDVHATLRHIINLHKIGEGTPPSSPHALSLMDSFPATRTCQDANIMLEHCACTEFAPYDEELLNGLELRSLGGWAVEHINEGVQRSTSGGLTEEKTSCVHLEFGSNLRAESLETELLDDEVEGDSLVIIKLTTRGSALVTNETFEAVFVRKLFPLKEGLRPGQK</sequence>
<dbReference type="OrthoDB" id="413313at2759"/>
<protein>
    <submittedName>
        <fullName evidence="2 3">Uncharacterized protein</fullName>
    </submittedName>
</protein>
<gene>
    <name evidence="2" type="ORF">GUITHDRAFT_108210</name>
</gene>
<dbReference type="GeneID" id="17302516"/>
<dbReference type="EMBL" id="JH992997">
    <property type="protein sequence ID" value="EKX45753.1"/>
    <property type="molecule type" value="Genomic_DNA"/>
</dbReference>